<organism evidence="2 3">
    <name type="scientific">Trema orientale</name>
    <name type="common">Charcoal tree</name>
    <name type="synonym">Celtis orientalis</name>
    <dbReference type="NCBI Taxonomy" id="63057"/>
    <lineage>
        <taxon>Eukaryota</taxon>
        <taxon>Viridiplantae</taxon>
        <taxon>Streptophyta</taxon>
        <taxon>Embryophyta</taxon>
        <taxon>Tracheophyta</taxon>
        <taxon>Spermatophyta</taxon>
        <taxon>Magnoliopsida</taxon>
        <taxon>eudicotyledons</taxon>
        <taxon>Gunneridae</taxon>
        <taxon>Pentapetalae</taxon>
        <taxon>rosids</taxon>
        <taxon>fabids</taxon>
        <taxon>Rosales</taxon>
        <taxon>Cannabaceae</taxon>
        <taxon>Trema</taxon>
    </lineage>
</organism>
<accession>A0A2P5F8R1</accession>
<dbReference type="InParanoid" id="A0A2P5F8R1"/>
<comment type="caution">
    <text evidence="2">The sequence shown here is derived from an EMBL/GenBank/DDBJ whole genome shotgun (WGS) entry which is preliminary data.</text>
</comment>
<protein>
    <submittedName>
        <fullName evidence="2">Uncharacterized protein</fullName>
    </submittedName>
</protein>
<name>A0A2P5F8R1_TREOI</name>
<sequence>MYDFPELSVHYWLLVISCCEKCGKVLLDLTCSDTYVCALREAFWCHRESDKTQCVSLKLSGEEGELSILVVGWGSDSLTFSKGRNTLGWLREWTRVVTGQEDAGMAGSPLGPDPRWFGSSHRVYLGFAVAGEGVFEESPQPAPWTTFSSRYNDDVNVDYIEDELQFKYSSIYNDDLHEEDEEKADEDEDEDENEDEEYEEANQKIMSEIEHLSCKNLDCKHVDGVERLVRVCADLQRKDK</sequence>
<feature type="compositionally biased region" description="Acidic residues" evidence="1">
    <location>
        <begin position="176"/>
        <end position="200"/>
    </location>
</feature>
<dbReference type="EMBL" id="JXTC01000053">
    <property type="protein sequence ID" value="PON94181.1"/>
    <property type="molecule type" value="Genomic_DNA"/>
</dbReference>
<keyword evidence="3" id="KW-1185">Reference proteome</keyword>
<reference evidence="3" key="1">
    <citation type="submission" date="2016-06" db="EMBL/GenBank/DDBJ databases">
        <title>Parallel loss of symbiosis genes in relatives of nitrogen-fixing non-legume Parasponia.</title>
        <authorList>
            <person name="Van Velzen R."/>
            <person name="Holmer R."/>
            <person name="Bu F."/>
            <person name="Rutten L."/>
            <person name="Van Zeijl A."/>
            <person name="Liu W."/>
            <person name="Santuari L."/>
            <person name="Cao Q."/>
            <person name="Sharma T."/>
            <person name="Shen D."/>
            <person name="Roswanjaya Y."/>
            <person name="Wardhani T."/>
            <person name="Kalhor M.S."/>
            <person name="Jansen J."/>
            <person name="Van den Hoogen J."/>
            <person name="Gungor B."/>
            <person name="Hartog M."/>
            <person name="Hontelez J."/>
            <person name="Verver J."/>
            <person name="Yang W.-C."/>
            <person name="Schijlen E."/>
            <person name="Repin R."/>
            <person name="Schilthuizen M."/>
            <person name="Schranz E."/>
            <person name="Heidstra R."/>
            <person name="Miyata K."/>
            <person name="Fedorova E."/>
            <person name="Kohlen W."/>
            <person name="Bisseling T."/>
            <person name="Smit S."/>
            <person name="Geurts R."/>
        </authorList>
    </citation>
    <scope>NUCLEOTIDE SEQUENCE [LARGE SCALE GENOMIC DNA]</scope>
    <source>
        <strain evidence="3">cv. RG33-2</strain>
    </source>
</reference>
<dbReference type="AlphaFoldDB" id="A0A2P5F8R1"/>
<dbReference type="Proteomes" id="UP000237000">
    <property type="component" value="Unassembled WGS sequence"/>
</dbReference>
<proteinExistence type="predicted"/>
<evidence type="ECO:0000313" key="3">
    <source>
        <dbReference type="Proteomes" id="UP000237000"/>
    </source>
</evidence>
<evidence type="ECO:0000256" key="1">
    <source>
        <dbReference type="SAM" id="MobiDB-lite"/>
    </source>
</evidence>
<feature type="region of interest" description="Disordered" evidence="1">
    <location>
        <begin position="175"/>
        <end position="205"/>
    </location>
</feature>
<gene>
    <name evidence="2" type="ORF">TorRG33x02_099190</name>
</gene>
<evidence type="ECO:0000313" key="2">
    <source>
        <dbReference type="EMBL" id="PON94181.1"/>
    </source>
</evidence>